<comment type="caution">
    <text evidence="1">The sequence shown here is derived from an EMBL/GenBank/DDBJ whole genome shotgun (WGS) entry which is preliminary data.</text>
</comment>
<dbReference type="EMBL" id="JAULSU010000003">
    <property type="protein sequence ID" value="KAK0624280.1"/>
    <property type="molecule type" value="Genomic_DNA"/>
</dbReference>
<sequence length="218" mass="25211">MSSSNGDNAWASLVRRSIEAQKEIRTENTPKMLDILQQMQKWSRDRLDDYVLLPATPGFTRDDPDPDGKYLRLHQNELQSQSWSYVWVDWSCIPQHPRSDREGVYFLPSLQTMPSIIRNSGFAWFYPRFEPRLWILFKIAEHILTSEGGLQTTHDSKEIHGTHTGDATGRRALVDRLTWQPVGKVTMTNTPSGVIDVCRYEETLELNGIRHTFTPLPR</sequence>
<organism evidence="1 2">
    <name type="scientific">Immersiella caudata</name>
    <dbReference type="NCBI Taxonomy" id="314043"/>
    <lineage>
        <taxon>Eukaryota</taxon>
        <taxon>Fungi</taxon>
        <taxon>Dikarya</taxon>
        <taxon>Ascomycota</taxon>
        <taxon>Pezizomycotina</taxon>
        <taxon>Sordariomycetes</taxon>
        <taxon>Sordariomycetidae</taxon>
        <taxon>Sordariales</taxon>
        <taxon>Lasiosphaeriaceae</taxon>
        <taxon>Immersiella</taxon>
    </lineage>
</organism>
<dbReference type="AlphaFoldDB" id="A0AA39WZ49"/>
<name>A0AA39WZ49_9PEZI</name>
<keyword evidence="2" id="KW-1185">Reference proteome</keyword>
<dbReference type="Proteomes" id="UP001175000">
    <property type="component" value="Unassembled WGS sequence"/>
</dbReference>
<protein>
    <submittedName>
        <fullName evidence="1">Uncharacterized protein</fullName>
    </submittedName>
</protein>
<accession>A0AA39WZ49</accession>
<reference evidence="1" key="1">
    <citation type="submission" date="2023-06" db="EMBL/GenBank/DDBJ databases">
        <title>Genome-scale phylogeny and comparative genomics of the fungal order Sordariales.</title>
        <authorList>
            <consortium name="Lawrence Berkeley National Laboratory"/>
            <person name="Hensen N."/>
            <person name="Bonometti L."/>
            <person name="Westerberg I."/>
            <person name="Brannstrom I.O."/>
            <person name="Guillou S."/>
            <person name="Cros-Aarteil S."/>
            <person name="Calhoun S."/>
            <person name="Haridas S."/>
            <person name="Kuo A."/>
            <person name="Mondo S."/>
            <person name="Pangilinan J."/>
            <person name="Riley R."/>
            <person name="Labutti K."/>
            <person name="Andreopoulos B."/>
            <person name="Lipzen A."/>
            <person name="Chen C."/>
            <person name="Yanf M."/>
            <person name="Daum C."/>
            <person name="Ng V."/>
            <person name="Clum A."/>
            <person name="Steindorff A."/>
            <person name="Ohm R."/>
            <person name="Martin F."/>
            <person name="Silar P."/>
            <person name="Natvig D."/>
            <person name="Lalanne C."/>
            <person name="Gautier V."/>
            <person name="Ament-Velasquez S.L."/>
            <person name="Kruys A."/>
            <person name="Hutchinson M.I."/>
            <person name="Powell A.J."/>
            <person name="Barry K."/>
            <person name="Miller A.N."/>
            <person name="Grigoriev I.V."/>
            <person name="Debuchy R."/>
            <person name="Gladieux P."/>
            <person name="Thoren M.H."/>
            <person name="Johannesson H."/>
        </authorList>
    </citation>
    <scope>NUCLEOTIDE SEQUENCE</scope>
    <source>
        <strain evidence="1">CBS 606.72</strain>
    </source>
</reference>
<proteinExistence type="predicted"/>
<evidence type="ECO:0000313" key="2">
    <source>
        <dbReference type="Proteomes" id="UP001175000"/>
    </source>
</evidence>
<gene>
    <name evidence="1" type="ORF">B0T14DRAFT_536793</name>
</gene>
<evidence type="ECO:0000313" key="1">
    <source>
        <dbReference type="EMBL" id="KAK0624280.1"/>
    </source>
</evidence>